<keyword evidence="2" id="KW-1185">Reference proteome</keyword>
<dbReference type="InterPro" id="IPR021710">
    <property type="entry name" value="DUF3293"/>
</dbReference>
<evidence type="ECO:0000313" key="2">
    <source>
        <dbReference type="Proteomes" id="UP000254258"/>
    </source>
</evidence>
<dbReference type="AlphaFoldDB" id="A0A370WWR3"/>
<name>A0A370WWR3_9GAMM</name>
<protein>
    <submittedName>
        <fullName evidence="1">DUF3293 domain-containing protein</fullName>
    </submittedName>
</protein>
<accession>A0A370WWR3</accession>
<dbReference type="Proteomes" id="UP000254258">
    <property type="component" value="Unassembled WGS sequence"/>
</dbReference>
<evidence type="ECO:0000313" key="1">
    <source>
        <dbReference type="EMBL" id="RDS80562.1"/>
    </source>
</evidence>
<proteinExistence type="predicted"/>
<dbReference type="OrthoDB" id="6024680at2"/>
<sequence length="144" mass="15825">MDSTLLDTYRRTEYRVRLARGGWACIQVDAPLPTPLHALIGPHDWAFITAWNPLSRQQSRRQNHAAQHALLQAVRALPSTVAIRPAIGVGAQWREPSLFVIGPALAEVDALARQFQQAAYVHGLADGHARLRLSSDQPPRGQAG</sequence>
<dbReference type="EMBL" id="QRBE01000008">
    <property type="protein sequence ID" value="RDS80562.1"/>
    <property type="molecule type" value="Genomic_DNA"/>
</dbReference>
<gene>
    <name evidence="1" type="ORF">DWU98_14230</name>
</gene>
<comment type="caution">
    <text evidence="1">The sequence shown here is derived from an EMBL/GenBank/DDBJ whole genome shotgun (WGS) entry which is preliminary data.</text>
</comment>
<dbReference type="RefSeq" id="WP_115496222.1">
    <property type="nucleotide sequence ID" value="NZ_QRBE01000008.1"/>
</dbReference>
<organism evidence="1 2">
    <name type="scientific">Dyella monticola</name>
    <dbReference type="NCBI Taxonomy" id="1927958"/>
    <lineage>
        <taxon>Bacteria</taxon>
        <taxon>Pseudomonadati</taxon>
        <taxon>Pseudomonadota</taxon>
        <taxon>Gammaproteobacteria</taxon>
        <taxon>Lysobacterales</taxon>
        <taxon>Rhodanobacteraceae</taxon>
        <taxon>Dyella</taxon>
    </lineage>
</organism>
<dbReference type="Pfam" id="PF11697">
    <property type="entry name" value="DUF3293"/>
    <property type="match status" value="1"/>
</dbReference>
<reference evidence="1 2" key="1">
    <citation type="submission" date="2018-07" db="EMBL/GenBank/DDBJ databases">
        <title>Dyella monticola sp. nov. and Dyella psychrodurans sp. nov. isolated from monsoon evergreen broad-leaved forest soil of Dinghu Mountain, China.</title>
        <authorList>
            <person name="Gao Z."/>
            <person name="Qiu L."/>
        </authorList>
    </citation>
    <scope>NUCLEOTIDE SEQUENCE [LARGE SCALE GENOMIC DNA]</scope>
    <source>
        <strain evidence="1 2">4G-K06</strain>
    </source>
</reference>